<dbReference type="GeneID" id="41602429"/>
<dbReference type="HOGENOM" id="CLU_2204159_0_0_2"/>
<evidence type="ECO:0000313" key="1">
    <source>
        <dbReference type="EMBL" id="AKB13932.1"/>
    </source>
</evidence>
<dbReference type="Proteomes" id="UP000066529">
    <property type="component" value="Chromosome"/>
</dbReference>
<gene>
    <name evidence="1" type="ORF">MSTHT_2174</name>
</gene>
<dbReference type="EMBL" id="CP009501">
    <property type="protein sequence ID" value="AKB13932.1"/>
    <property type="molecule type" value="Genomic_DNA"/>
</dbReference>
<protein>
    <submittedName>
        <fullName evidence="1">Uncharacterized protein</fullName>
    </submittedName>
</protein>
<reference evidence="1 2" key="1">
    <citation type="submission" date="2014-07" db="EMBL/GenBank/DDBJ databases">
        <title>Methanogenic archaea and the global carbon cycle.</title>
        <authorList>
            <person name="Henriksen J.R."/>
            <person name="Luke J."/>
            <person name="Reinhart S."/>
            <person name="Benedict M.N."/>
            <person name="Youngblut N.D."/>
            <person name="Metcalf M.E."/>
            <person name="Whitaker R.J."/>
            <person name="Metcalf W.W."/>
        </authorList>
    </citation>
    <scope>NUCLEOTIDE SEQUENCE [LARGE SCALE GENOMIC DNA]</scope>
    <source>
        <strain evidence="2">ATCC 43570 / DSM 1825 / OCM 12 / VKM B-1830 / TM-1</strain>
    </source>
</reference>
<sequence length="107" mass="11732">MDFDVQDNTVVPENNFTVNATVLGSAITNGPNGYNLPVTCRLKIGNHTYTPWGDYTKALDGNLNDGKNPRFWESTISFKAGTPVRIEACSWLKNGKDPQKTIDGLNA</sequence>
<dbReference type="OrthoDB" id="121941at2157"/>
<evidence type="ECO:0000313" key="2">
    <source>
        <dbReference type="Proteomes" id="UP000066529"/>
    </source>
</evidence>
<dbReference type="AlphaFoldDB" id="A0A0E3NCU4"/>
<dbReference type="PATRIC" id="fig|523844.20.peg.2669"/>
<accession>A0A0E3NCU4</accession>
<proteinExistence type="predicted"/>
<name>A0A0E3NCU4_METTT</name>
<dbReference type="RefSeq" id="WP_048167908.1">
    <property type="nucleotide sequence ID" value="NZ_CP009501.1"/>
</dbReference>
<organism evidence="1 2">
    <name type="scientific">Methanosarcina thermophila (strain ATCC 43570 / DSM 1825 / OCM 12 / VKM B-1830 / TM-1)</name>
    <dbReference type="NCBI Taxonomy" id="523844"/>
    <lineage>
        <taxon>Archaea</taxon>
        <taxon>Methanobacteriati</taxon>
        <taxon>Methanobacteriota</taxon>
        <taxon>Stenosarchaea group</taxon>
        <taxon>Methanomicrobia</taxon>
        <taxon>Methanosarcinales</taxon>
        <taxon>Methanosarcinaceae</taxon>
        <taxon>Methanosarcina</taxon>
    </lineage>
</organism>
<dbReference type="STRING" id="523844.MSTHT_2174"/>
<dbReference type="KEGG" id="mthr:MSTHT_2174"/>